<proteinExistence type="inferred from homology"/>
<keyword evidence="4" id="KW-1133">Transmembrane helix</keyword>
<dbReference type="SUPFAM" id="SSF58104">
    <property type="entry name" value="Methyl-accepting chemotaxis protein (MCP) signaling domain"/>
    <property type="match status" value="1"/>
</dbReference>
<comment type="similarity">
    <text evidence="2">Belongs to the methyl-accepting chemotaxis (MCP) protein family.</text>
</comment>
<evidence type="ECO:0000256" key="2">
    <source>
        <dbReference type="ARBA" id="ARBA00029447"/>
    </source>
</evidence>
<organism evidence="7 8">
    <name type="scientific">Fusibacter tunisiensis</name>
    <dbReference type="NCBI Taxonomy" id="1008308"/>
    <lineage>
        <taxon>Bacteria</taxon>
        <taxon>Bacillati</taxon>
        <taxon>Bacillota</taxon>
        <taxon>Clostridia</taxon>
        <taxon>Eubacteriales</taxon>
        <taxon>Eubacteriales Family XII. Incertae Sedis</taxon>
        <taxon>Fusibacter</taxon>
    </lineage>
</organism>
<evidence type="ECO:0000313" key="7">
    <source>
        <dbReference type="EMBL" id="MBM7561377.1"/>
    </source>
</evidence>
<comment type="caution">
    <text evidence="7">The sequence shown here is derived from an EMBL/GenBank/DDBJ whole genome shotgun (WGS) entry which is preliminary data.</text>
</comment>
<dbReference type="EMBL" id="JAFBDT010000004">
    <property type="protein sequence ID" value="MBM7561377.1"/>
    <property type="molecule type" value="Genomic_DNA"/>
</dbReference>
<dbReference type="SMART" id="SM00283">
    <property type="entry name" value="MA"/>
    <property type="match status" value="1"/>
</dbReference>
<dbReference type="PANTHER" id="PTHR32089">
    <property type="entry name" value="METHYL-ACCEPTING CHEMOTAXIS PROTEIN MCPB"/>
    <property type="match status" value="1"/>
</dbReference>
<protein>
    <submittedName>
        <fullName evidence="7">Methyl-accepting chemotaxis protein</fullName>
    </submittedName>
</protein>
<evidence type="ECO:0000259" key="6">
    <source>
        <dbReference type="PROSITE" id="PS50885"/>
    </source>
</evidence>
<dbReference type="CDD" id="cd18773">
    <property type="entry name" value="PDC1_HK_sensor"/>
    <property type="match status" value="1"/>
</dbReference>
<feature type="domain" description="HAMP" evidence="6">
    <location>
        <begin position="330"/>
        <end position="385"/>
    </location>
</feature>
<feature type="domain" description="Methyl-accepting transducer" evidence="5">
    <location>
        <begin position="404"/>
        <end position="661"/>
    </location>
</feature>
<dbReference type="Gene3D" id="6.10.340.10">
    <property type="match status" value="1"/>
</dbReference>
<feature type="transmembrane region" description="Helical" evidence="4">
    <location>
        <begin position="307"/>
        <end position="329"/>
    </location>
</feature>
<dbReference type="RefSeq" id="WP_204662826.1">
    <property type="nucleotide sequence ID" value="NZ_JAFBDT010000004.1"/>
</dbReference>
<dbReference type="CDD" id="cd06225">
    <property type="entry name" value="HAMP"/>
    <property type="match status" value="1"/>
</dbReference>
<dbReference type="Pfam" id="PF00015">
    <property type="entry name" value="MCPsignal"/>
    <property type="match status" value="1"/>
</dbReference>
<accession>A0ABS2MPY5</accession>
<dbReference type="Gene3D" id="3.30.450.20">
    <property type="entry name" value="PAS domain"/>
    <property type="match status" value="2"/>
</dbReference>
<evidence type="ECO:0000256" key="3">
    <source>
        <dbReference type="PROSITE-ProRule" id="PRU00284"/>
    </source>
</evidence>
<dbReference type="Proteomes" id="UP000767854">
    <property type="component" value="Unassembled WGS sequence"/>
</dbReference>
<sequence>MAKKTSSSFRLKKTIKRKMMLTIFLPIISVLLIAFFSIQQYMKQVAFESAKVVSENQALLSSYELSGVIEGYTNLVEDTKIALESCTLLSREERAKYVDETLKSIVKQNQSAISVWTYWSSGQLNVSDTSFSYLRDGESILKSSFTDERFTSAMTAYESGEPFVVEPYLVDEKVMHFGYSVPINDSTGKAIGLVGIEFELSELQSYIENKKIMNNGFMRLLSNNGIVVAHKSFGRVGTFSGELDANGQGVYIDVIKSGTTYTSIEYSAAIDQDTYKSLAPIRVGNTLWSVGTILTEEEIMAESNRQLIWLSIIALSIVSAIGLLIFMAANSISKPLKSVTQIAHQLSDLDLRESVDPKLMNKEDEVGTLAVAFDNVIRNIGEFMELNAKISEDLKHYSVELSEISKDSSNSAEEISRTIEQVANGADEQAREAEMAVNAIDYFGKLIESDQNQLKSLNDVNHEVTRLKEEGLTQIKALVEKTKVNEASSVEISHVIESANESAEKIFTASKMIQNIADQTNLLALNAAIEAARAGESGRGFSVVAEEIRKLAEQSEQFTGEISKIIIELKSKTEKAVETMGIMTRSIDEQTQSVYETKDRFDGISISIEKTNEVILKMNESGLIMSEKKDQIISNIQNLAAVTQEYAASTEEVNASVEEQTALINHIADASVSLTEITQQLNASIQKFKK</sequence>
<dbReference type="InterPro" id="IPR004089">
    <property type="entry name" value="MCPsignal_dom"/>
</dbReference>
<evidence type="ECO:0000256" key="4">
    <source>
        <dbReference type="SAM" id="Phobius"/>
    </source>
</evidence>
<dbReference type="PROSITE" id="PS50885">
    <property type="entry name" value="HAMP"/>
    <property type="match status" value="1"/>
</dbReference>
<dbReference type="Gene3D" id="1.10.287.950">
    <property type="entry name" value="Methyl-accepting chemotaxis protein"/>
    <property type="match status" value="1"/>
</dbReference>
<keyword evidence="1 3" id="KW-0807">Transducer</keyword>
<evidence type="ECO:0000259" key="5">
    <source>
        <dbReference type="PROSITE" id="PS50111"/>
    </source>
</evidence>
<feature type="transmembrane region" description="Helical" evidence="4">
    <location>
        <begin position="21"/>
        <end position="42"/>
    </location>
</feature>
<name>A0ABS2MPY5_9FIRM</name>
<gene>
    <name evidence="7" type="ORF">JOC49_000897</name>
</gene>
<keyword evidence="4" id="KW-0472">Membrane</keyword>
<dbReference type="PROSITE" id="PS50111">
    <property type="entry name" value="CHEMOTAXIS_TRANSDUC_2"/>
    <property type="match status" value="1"/>
</dbReference>
<evidence type="ECO:0000256" key="1">
    <source>
        <dbReference type="ARBA" id="ARBA00023224"/>
    </source>
</evidence>
<dbReference type="InterPro" id="IPR003660">
    <property type="entry name" value="HAMP_dom"/>
</dbReference>
<dbReference type="Pfam" id="PF00672">
    <property type="entry name" value="HAMP"/>
    <property type="match status" value="1"/>
</dbReference>
<keyword evidence="4" id="KW-0812">Transmembrane</keyword>
<reference evidence="7 8" key="1">
    <citation type="submission" date="2021-01" db="EMBL/GenBank/DDBJ databases">
        <title>Genomic Encyclopedia of Type Strains, Phase IV (KMG-IV): sequencing the most valuable type-strain genomes for metagenomic binning, comparative biology and taxonomic classification.</title>
        <authorList>
            <person name="Goeker M."/>
        </authorList>
    </citation>
    <scope>NUCLEOTIDE SEQUENCE [LARGE SCALE GENOMIC DNA]</scope>
    <source>
        <strain evidence="7 8">DSM 24436</strain>
    </source>
</reference>
<dbReference type="PANTHER" id="PTHR32089:SF112">
    <property type="entry name" value="LYSOZYME-LIKE PROTEIN-RELATED"/>
    <property type="match status" value="1"/>
</dbReference>
<keyword evidence="8" id="KW-1185">Reference proteome</keyword>
<dbReference type="SMART" id="SM00304">
    <property type="entry name" value="HAMP"/>
    <property type="match status" value="1"/>
</dbReference>
<evidence type="ECO:0000313" key="8">
    <source>
        <dbReference type="Proteomes" id="UP000767854"/>
    </source>
</evidence>